<evidence type="ECO:0000313" key="2">
    <source>
        <dbReference type="Proteomes" id="UP000255508"/>
    </source>
</evidence>
<comment type="caution">
    <text evidence="1">The sequence shown here is derived from an EMBL/GenBank/DDBJ whole genome shotgun (WGS) entry which is preliminary data.</text>
</comment>
<protein>
    <recommendedName>
        <fullName evidence="3">DUF4197 domain-containing protein</fullName>
    </recommendedName>
</protein>
<reference evidence="1 2" key="1">
    <citation type="journal article" date="2018" name="ISME J.">
        <title>Endosymbiont genomes yield clues of tubeworm success.</title>
        <authorList>
            <person name="Li Y."/>
            <person name="Liles M.R."/>
            <person name="Halanych K.M."/>
        </authorList>
    </citation>
    <scope>NUCLEOTIDE SEQUENCE [LARGE SCALE GENOMIC DNA]</scope>
    <source>
        <strain evidence="1">A1422</strain>
    </source>
</reference>
<evidence type="ECO:0000313" key="1">
    <source>
        <dbReference type="EMBL" id="RDH86886.1"/>
    </source>
</evidence>
<dbReference type="Pfam" id="PF13852">
    <property type="entry name" value="DUF4197"/>
    <property type="match status" value="1"/>
</dbReference>
<dbReference type="Proteomes" id="UP000255508">
    <property type="component" value="Unassembled WGS sequence"/>
</dbReference>
<dbReference type="AlphaFoldDB" id="A0A370DPQ1"/>
<proteinExistence type="predicted"/>
<dbReference type="InterPro" id="IPR025245">
    <property type="entry name" value="DUF4197"/>
</dbReference>
<evidence type="ECO:0008006" key="3">
    <source>
        <dbReference type="Google" id="ProtNLM"/>
    </source>
</evidence>
<dbReference type="EMBL" id="QFXD01000283">
    <property type="protein sequence ID" value="RDH86886.1"/>
    <property type="molecule type" value="Genomic_DNA"/>
</dbReference>
<organism evidence="1 2">
    <name type="scientific">endosymbiont of Lamellibrachia luymesi</name>
    <dbReference type="NCBI Taxonomy" id="2200907"/>
    <lineage>
        <taxon>Bacteria</taxon>
        <taxon>Pseudomonadati</taxon>
        <taxon>Pseudomonadota</taxon>
        <taxon>Gammaproteobacteria</taxon>
        <taxon>sulfur-oxidizing symbionts</taxon>
    </lineage>
</organism>
<name>A0A370DPQ1_9GAMM</name>
<accession>A0A370DPQ1</accession>
<sequence>MDGLFKYIAIQEKQIRENPTARTTDLLKKVFSE</sequence>
<gene>
    <name evidence="1" type="ORF">DIZ79_15910</name>
</gene>